<dbReference type="EMBL" id="BART01028238">
    <property type="protein sequence ID" value="GAH02723.1"/>
    <property type="molecule type" value="Genomic_DNA"/>
</dbReference>
<sequence>DVIVAFLKLDPNVLLFGVGEDPGPWIIADGLVPLVDSGSIGPNPPTVAADVITINSPGFYDITAAFGIDISSGGNTVIVDTFINGSSAFGITAGVEFSGGQSAPVIQPQTRVYRHLDAGDTVTFVATELGTDDKLLYWNLSGGTVVQTAYDFEAFDL</sequence>
<proteinExistence type="predicted"/>
<gene>
    <name evidence="1" type="ORF">S01H4_49846</name>
</gene>
<reference evidence="1" key="1">
    <citation type="journal article" date="2014" name="Front. Microbiol.">
        <title>High frequency of phylogenetically diverse reductive dehalogenase-homologous genes in deep subseafloor sedimentary metagenomes.</title>
        <authorList>
            <person name="Kawai M."/>
            <person name="Futagami T."/>
            <person name="Toyoda A."/>
            <person name="Takaki Y."/>
            <person name="Nishi S."/>
            <person name="Hori S."/>
            <person name="Arai W."/>
            <person name="Tsubouchi T."/>
            <person name="Morono Y."/>
            <person name="Uchiyama I."/>
            <person name="Ito T."/>
            <person name="Fujiyama A."/>
            <person name="Inagaki F."/>
            <person name="Takami H."/>
        </authorList>
    </citation>
    <scope>NUCLEOTIDE SEQUENCE</scope>
    <source>
        <strain evidence="1">Expedition CK06-06</strain>
    </source>
</reference>
<accession>X1E230</accession>
<dbReference type="AlphaFoldDB" id="X1E230"/>
<organism evidence="1">
    <name type="scientific">marine sediment metagenome</name>
    <dbReference type="NCBI Taxonomy" id="412755"/>
    <lineage>
        <taxon>unclassified sequences</taxon>
        <taxon>metagenomes</taxon>
        <taxon>ecological metagenomes</taxon>
    </lineage>
</organism>
<protein>
    <submittedName>
        <fullName evidence="1">Uncharacterized protein</fullName>
    </submittedName>
</protein>
<name>X1E230_9ZZZZ</name>
<evidence type="ECO:0000313" key="1">
    <source>
        <dbReference type="EMBL" id="GAH02723.1"/>
    </source>
</evidence>
<feature type="non-terminal residue" evidence="1">
    <location>
        <position position="1"/>
    </location>
</feature>
<comment type="caution">
    <text evidence="1">The sequence shown here is derived from an EMBL/GenBank/DDBJ whole genome shotgun (WGS) entry which is preliminary data.</text>
</comment>